<dbReference type="AlphaFoldDB" id="A0A0E9WJN2"/>
<reference evidence="1" key="1">
    <citation type="submission" date="2014-11" db="EMBL/GenBank/DDBJ databases">
        <authorList>
            <person name="Amaro Gonzalez C."/>
        </authorList>
    </citation>
    <scope>NUCLEOTIDE SEQUENCE</scope>
</reference>
<sequence length="59" mass="6801">MHISWNLAGHPVFSSFTDVNSELEGLNYCTFTSTRLTLFPACFLKIEDFHFFITLSLCH</sequence>
<proteinExistence type="predicted"/>
<dbReference type="EMBL" id="GBXM01017963">
    <property type="protein sequence ID" value="JAH90614.1"/>
    <property type="molecule type" value="Transcribed_RNA"/>
</dbReference>
<organism evidence="1">
    <name type="scientific">Anguilla anguilla</name>
    <name type="common">European freshwater eel</name>
    <name type="synonym">Muraena anguilla</name>
    <dbReference type="NCBI Taxonomy" id="7936"/>
    <lineage>
        <taxon>Eukaryota</taxon>
        <taxon>Metazoa</taxon>
        <taxon>Chordata</taxon>
        <taxon>Craniata</taxon>
        <taxon>Vertebrata</taxon>
        <taxon>Euteleostomi</taxon>
        <taxon>Actinopterygii</taxon>
        <taxon>Neopterygii</taxon>
        <taxon>Teleostei</taxon>
        <taxon>Anguilliformes</taxon>
        <taxon>Anguillidae</taxon>
        <taxon>Anguilla</taxon>
    </lineage>
</organism>
<accession>A0A0E9WJN2</accession>
<reference evidence="1" key="2">
    <citation type="journal article" date="2015" name="Fish Shellfish Immunol.">
        <title>Early steps in the European eel (Anguilla anguilla)-Vibrio vulnificus interaction in the gills: Role of the RtxA13 toxin.</title>
        <authorList>
            <person name="Callol A."/>
            <person name="Pajuelo D."/>
            <person name="Ebbesson L."/>
            <person name="Teles M."/>
            <person name="MacKenzie S."/>
            <person name="Amaro C."/>
        </authorList>
    </citation>
    <scope>NUCLEOTIDE SEQUENCE</scope>
</reference>
<name>A0A0E9WJN2_ANGAN</name>
<protein>
    <submittedName>
        <fullName evidence="1">Uncharacterized protein</fullName>
    </submittedName>
</protein>
<evidence type="ECO:0000313" key="1">
    <source>
        <dbReference type="EMBL" id="JAH90614.1"/>
    </source>
</evidence>